<name>A0A846XJ94_9NOCA</name>
<keyword evidence="1 2" id="KW-0238">DNA-binding</keyword>
<evidence type="ECO:0000256" key="1">
    <source>
        <dbReference type="ARBA" id="ARBA00023125"/>
    </source>
</evidence>
<dbReference type="PROSITE" id="PS50977">
    <property type="entry name" value="HTH_TETR_2"/>
    <property type="match status" value="1"/>
</dbReference>
<dbReference type="PANTHER" id="PTHR30055:SF219">
    <property type="entry name" value="TRANSCRIPTIONAL REGULATORY PROTEIN"/>
    <property type="match status" value="1"/>
</dbReference>
<dbReference type="AlphaFoldDB" id="A0A846XJ94"/>
<accession>A0A846XJ94</accession>
<dbReference type="Gene3D" id="1.10.357.10">
    <property type="entry name" value="Tetracycline Repressor, domain 2"/>
    <property type="match status" value="1"/>
</dbReference>
<feature type="DNA-binding region" description="H-T-H motif" evidence="2">
    <location>
        <begin position="24"/>
        <end position="43"/>
    </location>
</feature>
<sequence length="202" mass="21572">MGNKEDLLAAARTCIYERGFAATTARDIATAAGVSLAAIGYHFGSKDRLLTEAFTDETGRVIGDDLELRIRATAGQSPATAFPQVWQGIAELFERHREVLVASVENLVRVHRTPSEQVRMGELSETGTTEIAATLAETHPDLDPAHARALGGLYMIVLNGLVMQWMSHPEGALPTSAELGAAISALTGGNGPEHEKTPDQKN</sequence>
<evidence type="ECO:0000256" key="2">
    <source>
        <dbReference type="PROSITE-ProRule" id="PRU00335"/>
    </source>
</evidence>
<dbReference type="GO" id="GO:0003700">
    <property type="term" value="F:DNA-binding transcription factor activity"/>
    <property type="evidence" value="ECO:0007669"/>
    <property type="project" value="TreeGrafter"/>
</dbReference>
<proteinExistence type="predicted"/>
<evidence type="ECO:0000313" key="4">
    <source>
        <dbReference type="EMBL" id="NKY36072.1"/>
    </source>
</evidence>
<dbReference type="InterPro" id="IPR001647">
    <property type="entry name" value="HTH_TetR"/>
</dbReference>
<dbReference type="SUPFAM" id="SSF46689">
    <property type="entry name" value="Homeodomain-like"/>
    <property type="match status" value="1"/>
</dbReference>
<dbReference type="PANTHER" id="PTHR30055">
    <property type="entry name" value="HTH-TYPE TRANSCRIPTIONAL REGULATOR RUTR"/>
    <property type="match status" value="1"/>
</dbReference>
<dbReference type="PRINTS" id="PR00455">
    <property type="entry name" value="HTHTETR"/>
</dbReference>
<gene>
    <name evidence="4" type="ORF">HGA13_23790</name>
</gene>
<dbReference type="Proteomes" id="UP000565715">
    <property type="component" value="Unassembled WGS sequence"/>
</dbReference>
<dbReference type="InterPro" id="IPR050109">
    <property type="entry name" value="HTH-type_TetR-like_transc_reg"/>
</dbReference>
<organism evidence="4 5">
    <name type="scientific">Nocardia speluncae</name>
    <dbReference type="NCBI Taxonomy" id="419477"/>
    <lineage>
        <taxon>Bacteria</taxon>
        <taxon>Bacillati</taxon>
        <taxon>Actinomycetota</taxon>
        <taxon>Actinomycetes</taxon>
        <taxon>Mycobacteriales</taxon>
        <taxon>Nocardiaceae</taxon>
        <taxon>Nocardia</taxon>
    </lineage>
</organism>
<comment type="caution">
    <text evidence="4">The sequence shown here is derived from an EMBL/GenBank/DDBJ whole genome shotgun (WGS) entry which is preliminary data.</text>
</comment>
<keyword evidence="5" id="KW-1185">Reference proteome</keyword>
<dbReference type="GO" id="GO:0000976">
    <property type="term" value="F:transcription cis-regulatory region binding"/>
    <property type="evidence" value="ECO:0007669"/>
    <property type="project" value="TreeGrafter"/>
</dbReference>
<feature type="domain" description="HTH tetR-type" evidence="3">
    <location>
        <begin position="1"/>
        <end position="61"/>
    </location>
</feature>
<evidence type="ECO:0000313" key="5">
    <source>
        <dbReference type="Proteomes" id="UP000565715"/>
    </source>
</evidence>
<protein>
    <submittedName>
        <fullName evidence="4">TetR/AcrR family transcriptional regulator</fullName>
    </submittedName>
</protein>
<dbReference type="InterPro" id="IPR009057">
    <property type="entry name" value="Homeodomain-like_sf"/>
</dbReference>
<reference evidence="4 5" key="1">
    <citation type="submission" date="2020-04" db="EMBL/GenBank/DDBJ databases">
        <title>MicrobeNet Type strains.</title>
        <authorList>
            <person name="Nicholson A.C."/>
        </authorList>
    </citation>
    <scope>NUCLEOTIDE SEQUENCE [LARGE SCALE GENOMIC DNA]</scope>
    <source>
        <strain evidence="4 5">DSM 45078</strain>
    </source>
</reference>
<dbReference type="RefSeq" id="WP_068046069.1">
    <property type="nucleotide sequence ID" value="NZ_JAAXOO010000006.1"/>
</dbReference>
<dbReference type="EMBL" id="JAAXOO010000006">
    <property type="protein sequence ID" value="NKY36072.1"/>
    <property type="molecule type" value="Genomic_DNA"/>
</dbReference>
<evidence type="ECO:0000259" key="3">
    <source>
        <dbReference type="PROSITE" id="PS50977"/>
    </source>
</evidence>
<dbReference type="Pfam" id="PF00440">
    <property type="entry name" value="TetR_N"/>
    <property type="match status" value="1"/>
</dbReference>